<dbReference type="Proteomes" id="UP000823790">
    <property type="component" value="Unassembled WGS sequence"/>
</dbReference>
<evidence type="ECO:0000256" key="1">
    <source>
        <dbReference type="SAM" id="SignalP"/>
    </source>
</evidence>
<accession>A0ABS4DRA5</accession>
<keyword evidence="1" id="KW-0732">Signal</keyword>
<feature type="chain" id="PRO_5046346626" evidence="1">
    <location>
        <begin position="20"/>
        <end position="140"/>
    </location>
</feature>
<evidence type="ECO:0000313" key="3">
    <source>
        <dbReference type="Proteomes" id="UP000823790"/>
    </source>
</evidence>
<keyword evidence="3" id="KW-1185">Reference proteome</keyword>
<organism evidence="2 3">
    <name type="scientific">Frateuria flava</name>
    <dbReference type="NCBI Taxonomy" id="2821489"/>
    <lineage>
        <taxon>Bacteria</taxon>
        <taxon>Pseudomonadati</taxon>
        <taxon>Pseudomonadota</taxon>
        <taxon>Gammaproteobacteria</taxon>
        <taxon>Lysobacterales</taxon>
        <taxon>Rhodanobacteraceae</taxon>
        <taxon>Frateuria</taxon>
    </lineage>
</organism>
<comment type="caution">
    <text evidence="2">The sequence shown here is derived from an EMBL/GenBank/DDBJ whole genome shotgun (WGS) entry which is preliminary data.</text>
</comment>
<dbReference type="EMBL" id="JAGJRS010000033">
    <property type="protein sequence ID" value="MBP1475587.1"/>
    <property type="molecule type" value="Genomic_DNA"/>
</dbReference>
<name>A0ABS4DRA5_9GAMM</name>
<sequence length="140" mass="14790">MKHLSLLLLLVASSSAALASPPGKALPYAQCIQTDNINEWHVVDARTALVRTGPYRYVVHLKADCPRLGIGVPGFLLRASESGKSVGGGRICGDLGESVSAREQPPCAISSVEMVDKARFEHLREHAARHGSGAELPPAG</sequence>
<evidence type="ECO:0000313" key="2">
    <source>
        <dbReference type="EMBL" id="MBP1475587.1"/>
    </source>
</evidence>
<reference evidence="2 3" key="1">
    <citation type="submission" date="2021-04" db="EMBL/GenBank/DDBJ databases">
        <authorList>
            <person name="Huq M.A."/>
        </authorList>
    </citation>
    <scope>NUCLEOTIDE SEQUENCE [LARGE SCALE GENOMIC DNA]</scope>
    <source>
        <strain evidence="2 3">MAH-13</strain>
    </source>
</reference>
<dbReference type="Pfam" id="PF20101">
    <property type="entry name" value="DUF6491"/>
    <property type="match status" value="1"/>
</dbReference>
<dbReference type="InterPro" id="IPR045500">
    <property type="entry name" value="DUF6491"/>
</dbReference>
<proteinExistence type="predicted"/>
<gene>
    <name evidence="2" type="ORF">J7I44_14835</name>
</gene>
<protein>
    <submittedName>
        <fullName evidence="2">Uncharacterized protein</fullName>
    </submittedName>
</protein>
<feature type="signal peptide" evidence="1">
    <location>
        <begin position="1"/>
        <end position="19"/>
    </location>
</feature>
<dbReference type="RefSeq" id="WP_209622567.1">
    <property type="nucleotide sequence ID" value="NZ_JAGJRS010000033.1"/>
</dbReference>